<dbReference type="InterPro" id="IPR024913">
    <property type="entry name" value="tRNA_Ile2__agm2C_synt"/>
</dbReference>
<evidence type="ECO:0000259" key="7">
    <source>
        <dbReference type="Pfam" id="PF01336"/>
    </source>
</evidence>
<dbReference type="InterPro" id="IPR053434">
    <property type="entry name" value="TiaS"/>
</dbReference>
<dbReference type="GeneID" id="33316126"/>
<comment type="function">
    <text evidence="6">ATP-dependent agmatine transferase that catalyzes the formation of 2-agmatinylcytidine (agm2C) at the wobble position (C34) of tRNA(Ile2), converting the codon specificity from AUG to AUA.</text>
</comment>
<evidence type="ECO:0000313" key="11">
    <source>
        <dbReference type="EMBL" id="ASJ07196.1"/>
    </source>
</evidence>
<accession>A0A218P8V0</accession>
<dbReference type="KEGG" id="tpaf:A3L08_07615"/>
<dbReference type="Gene3D" id="3.30.70.2200">
    <property type="match status" value="1"/>
</dbReference>
<dbReference type="Gene3D" id="2.40.50.1010">
    <property type="match status" value="1"/>
</dbReference>
<comment type="catalytic activity">
    <reaction evidence="6">
        <text>cytidine(34) in tRNA(Ile2) + agmatine + ATP + H2O = 2-agmatinylcytidine(34) in tRNA(Ile2) + AMP + 2 phosphate + 2 H(+)</text>
        <dbReference type="Rhea" id="RHEA:43608"/>
        <dbReference type="Rhea" id="RHEA-COMP:10625"/>
        <dbReference type="Rhea" id="RHEA-COMP:10626"/>
        <dbReference type="ChEBI" id="CHEBI:15377"/>
        <dbReference type="ChEBI" id="CHEBI:15378"/>
        <dbReference type="ChEBI" id="CHEBI:30616"/>
        <dbReference type="ChEBI" id="CHEBI:43474"/>
        <dbReference type="ChEBI" id="CHEBI:58145"/>
        <dbReference type="ChEBI" id="CHEBI:82748"/>
        <dbReference type="ChEBI" id="CHEBI:83545"/>
        <dbReference type="ChEBI" id="CHEBI:456215"/>
        <dbReference type="EC" id="6.3.4.22"/>
    </reaction>
</comment>
<evidence type="ECO:0000313" key="12">
    <source>
        <dbReference type="Proteomes" id="UP000197418"/>
    </source>
</evidence>
<dbReference type="OrthoDB" id="39189at2157"/>
<dbReference type="GO" id="GO:0016879">
    <property type="term" value="F:ligase activity, forming carbon-nitrogen bonds"/>
    <property type="evidence" value="ECO:0007669"/>
    <property type="project" value="UniProtKB-UniRule"/>
</dbReference>
<dbReference type="Pfam" id="PF23783">
    <property type="entry name" value="Zn_ribbon_TiaS"/>
    <property type="match status" value="1"/>
</dbReference>
<dbReference type="PANTHER" id="PTHR40705:SF1">
    <property type="entry name" value="TRNA(ILE2) 2-AGMATINYLCYTIDINE SYNTHETASE TIAS"/>
    <property type="match status" value="1"/>
</dbReference>
<proteinExistence type="inferred from homology"/>
<dbReference type="InterPro" id="IPR004365">
    <property type="entry name" value="NA-bd_OB_tRNA"/>
</dbReference>
<organism evidence="11 12">
    <name type="scientific">Thermococcus pacificus</name>
    <dbReference type="NCBI Taxonomy" id="71998"/>
    <lineage>
        <taxon>Archaea</taxon>
        <taxon>Methanobacteriati</taxon>
        <taxon>Methanobacteriota</taxon>
        <taxon>Thermococci</taxon>
        <taxon>Thermococcales</taxon>
        <taxon>Thermococcaceae</taxon>
        <taxon>Thermococcus</taxon>
    </lineage>
</organism>
<dbReference type="Pfam" id="PF01336">
    <property type="entry name" value="tRNA_anti-codon"/>
    <property type="match status" value="1"/>
</dbReference>
<evidence type="ECO:0000259" key="9">
    <source>
        <dbReference type="Pfam" id="PF22641"/>
    </source>
</evidence>
<dbReference type="InterPro" id="IPR055394">
    <property type="entry name" value="Zn_ribbon_TiaS"/>
</dbReference>
<dbReference type="AlphaFoldDB" id="A0A218P8V0"/>
<evidence type="ECO:0000259" key="8">
    <source>
        <dbReference type="Pfam" id="PF08489"/>
    </source>
</evidence>
<evidence type="ECO:0000256" key="3">
    <source>
        <dbReference type="ARBA" id="ARBA00022694"/>
    </source>
</evidence>
<keyword evidence="4 6" id="KW-0547">Nucleotide-binding</keyword>
<dbReference type="Pfam" id="PF08489">
    <property type="entry name" value="TiaS_FLD"/>
    <property type="match status" value="1"/>
</dbReference>
<sequence>MLIHIGIDDTDSPNGMCTTYLGALLYRELSRIAEPLDLPRLIRLNPNVPYKTRGNGAVTMSFDADEGVIPEIKDTVLFYVSQLSDFEHENTNPGVVFFEGEIPDELREFSLKALREHVTIQEAEKVAREVGAEYFKFKLGRGVIGSLAAIGYPLERFTYELLAYREPENWGTPRRVNSESVFRVDKWAYPFSYDNVDPYKRSVLITPHGKDPVLVGIRGIDKTKVIQVFERVEFGEPVAFYQLYKTNQNTDDHLAPKKIGELKLYDSAVVRGRVVGEYWERGRHVFFELEDDTGRIRVAAFEPTKKFRNYVRKLLPGDEIIAAGGVKEHEGVLTLNLEKFYPVKLVPKVEYQKPKCPKCGGTMKSKGDYLKCKHCGYKMPKKLIPVEVLRDLEKKIYEVPPDARKHLSRPLVLPGGEDKLLELL</sequence>
<dbReference type="GO" id="GO:0005524">
    <property type="term" value="F:ATP binding"/>
    <property type="evidence" value="ECO:0007669"/>
    <property type="project" value="UniProtKB-KW"/>
</dbReference>
<evidence type="ECO:0000259" key="10">
    <source>
        <dbReference type="Pfam" id="PF23783"/>
    </source>
</evidence>
<evidence type="ECO:0000256" key="1">
    <source>
        <dbReference type="ARBA" id="ARBA00022490"/>
    </source>
</evidence>
<gene>
    <name evidence="6" type="primary">tiaS</name>
    <name evidence="11" type="ORF">A3L08_07615</name>
</gene>
<dbReference type="CDD" id="cd04482">
    <property type="entry name" value="RPA2_OBF_like"/>
    <property type="match status" value="1"/>
</dbReference>
<keyword evidence="12" id="KW-1185">Reference proteome</keyword>
<comment type="subcellular location">
    <subcellularLocation>
        <location evidence="6">Cytoplasm</location>
    </subcellularLocation>
</comment>
<dbReference type="PANTHER" id="PTHR40705">
    <property type="entry name" value="TRNA(ILE2) 2-AGMATINYLCYTIDINE SYNTHETASE TIAS"/>
    <property type="match status" value="1"/>
</dbReference>
<dbReference type="GO" id="GO:0002101">
    <property type="term" value="P:tRNA wobble cytosine modification"/>
    <property type="evidence" value="ECO:0007669"/>
    <property type="project" value="UniProtKB-UniRule"/>
</dbReference>
<reference evidence="11 12" key="1">
    <citation type="submission" date="2016-04" db="EMBL/GenBank/DDBJ databases">
        <title>Complete genome sequence of Thermococcus pacificus type strain P4.</title>
        <authorList>
            <person name="Oger P.M."/>
        </authorList>
    </citation>
    <scope>NUCLEOTIDE SEQUENCE [LARGE SCALE GENOMIC DNA]</scope>
    <source>
        <strain evidence="11 12">P-4</strain>
    </source>
</reference>
<keyword evidence="2 6" id="KW-0436">Ligase</keyword>
<evidence type="ECO:0000256" key="5">
    <source>
        <dbReference type="ARBA" id="ARBA00022840"/>
    </source>
</evidence>
<keyword evidence="1 6" id="KW-0963">Cytoplasm</keyword>
<dbReference type="Gene3D" id="3.90.600.20">
    <property type="match status" value="1"/>
</dbReference>
<dbReference type="GO" id="GO:0005737">
    <property type="term" value="C:cytoplasm"/>
    <property type="evidence" value="ECO:0007669"/>
    <property type="project" value="UniProtKB-SubCell"/>
</dbReference>
<dbReference type="EC" id="6.3.4.22" evidence="6"/>
<feature type="domain" description="OB" evidence="7">
    <location>
        <begin position="270"/>
        <end position="342"/>
    </location>
</feature>
<dbReference type="RefSeq" id="WP_088854447.1">
    <property type="nucleotide sequence ID" value="NZ_CP015102.1"/>
</dbReference>
<keyword evidence="3 6" id="KW-0819">tRNA processing</keyword>
<dbReference type="InterPro" id="IPR053870">
    <property type="entry name" value="TiaS-like_TCKD"/>
</dbReference>
<feature type="domain" description="TiaS FLD" evidence="8">
    <location>
        <begin position="140"/>
        <end position="253"/>
    </location>
</feature>
<dbReference type="NCBIfam" id="NF040849">
    <property type="entry name" value="tRNAmod_TiaS"/>
    <property type="match status" value="1"/>
</dbReference>
<protein>
    <recommendedName>
        <fullName evidence="6">tRNA(Ile2) 2-agmatinylcytidine synthetase TiaS</fullName>
        <shortName evidence="6">tRNA(Ile2)-agm2C synthetase</shortName>
        <ecNumber evidence="6">6.3.4.22</ecNumber>
    </recommendedName>
    <alternativeName>
        <fullName evidence="6">tRNA(Ile2) agmatidine synthetase</fullName>
    </alternativeName>
</protein>
<dbReference type="EMBL" id="CP015102">
    <property type="protein sequence ID" value="ASJ07196.1"/>
    <property type="molecule type" value="Genomic_DNA"/>
</dbReference>
<dbReference type="Proteomes" id="UP000197418">
    <property type="component" value="Chromosome"/>
</dbReference>
<evidence type="ECO:0000256" key="2">
    <source>
        <dbReference type="ARBA" id="ARBA00022598"/>
    </source>
</evidence>
<feature type="domain" description="TiaS-like TCKD" evidence="9">
    <location>
        <begin position="5"/>
        <end position="137"/>
    </location>
</feature>
<feature type="domain" description="TiaS C-terminal zinc ribbon" evidence="10">
    <location>
        <begin position="354"/>
        <end position="392"/>
    </location>
</feature>
<dbReference type="InterPro" id="IPR013696">
    <property type="entry name" value="TiaS_FLD"/>
</dbReference>
<dbReference type="GO" id="GO:0003676">
    <property type="term" value="F:nucleic acid binding"/>
    <property type="evidence" value="ECO:0007669"/>
    <property type="project" value="InterPro"/>
</dbReference>
<dbReference type="HAMAP" id="MF_01892">
    <property type="entry name" value="tRNA_Ile2_agm2C_synt"/>
    <property type="match status" value="1"/>
</dbReference>
<name>A0A218P8V0_9EURY</name>
<comment type="similarity">
    <text evidence="6">Belongs to the TiaS family.</text>
</comment>
<keyword evidence="5 6" id="KW-0067">ATP-binding</keyword>
<evidence type="ECO:0000256" key="6">
    <source>
        <dbReference type="HAMAP-Rule" id="MF_01892"/>
    </source>
</evidence>
<evidence type="ECO:0000256" key="4">
    <source>
        <dbReference type="ARBA" id="ARBA00022741"/>
    </source>
</evidence>
<dbReference type="Pfam" id="PF22641">
    <property type="entry name" value="TiaS_TCKD"/>
    <property type="match status" value="1"/>
</dbReference>